<dbReference type="GO" id="GO:0005886">
    <property type="term" value="C:plasma membrane"/>
    <property type="evidence" value="ECO:0007669"/>
    <property type="project" value="UniProtKB-SubCell"/>
</dbReference>
<dbReference type="RefSeq" id="WP_245411088.1">
    <property type="nucleotide sequence ID" value="NZ_CP025086.1"/>
</dbReference>
<reference evidence="3 4" key="1">
    <citation type="submission" date="2018-08" db="EMBL/GenBank/DDBJ databases">
        <title>Genomic Encyclopedia of Type Strains, Phase IV (KMG-IV): sequencing the most valuable type-strain genomes for metagenomic binning, comparative biology and taxonomic classification.</title>
        <authorList>
            <person name="Goeker M."/>
        </authorList>
    </citation>
    <scope>NUCLEOTIDE SEQUENCE [LARGE SCALE GENOMIC DNA]</scope>
    <source>
        <strain evidence="3 4">BW863</strain>
    </source>
</reference>
<proteinExistence type="inferred from homology"/>
<evidence type="ECO:0000256" key="1">
    <source>
        <dbReference type="ARBA" id="ARBA00007613"/>
    </source>
</evidence>
<keyword evidence="2" id="KW-0564">Palmitate</keyword>
<dbReference type="AlphaFoldDB" id="A0A3D9Z161"/>
<evidence type="ECO:0000256" key="2">
    <source>
        <dbReference type="RuleBase" id="RU362097"/>
    </source>
</evidence>
<dbReference type="Gene3D" id="2.20.200.10">
    <property type="entry name" value="Outer membrane efflux proteins (OEP)"/>
    <property type="match status" value="1"/>
</dbReference>
<protein>
    <submittedName>
        <fullName evidence="3">NodT family efflux transporter outer membrane factor (OMF) lipoprotein</fullName>
    </submittedName>
</protein>
<dbReference type="Proteomes" id="UP000256900">
    <property type="component" value="Unassembled WGS sequence"/>
</dbReference>
<dbReference type="PANTHER" id="PTHR30203">
    <property type="entry name" value="OUTER MEMBRANE CATION EFFLUX PROTEIN"/>
    <property type="match status" value="1"/>
</dbReference>
<dbReference type="InterPro" id="IPR003423">
    <property type="entry name" value="OMP_efflux"/>
</dbReference>
<dbReference type="InterPro" id="IPR010131">
    <property type="entry name" value="MdtP/NodT-like"/>
</dbReference>
<keyword evidence="4" id="KW-1185">Reference proteome</keyword>
<gene>
    <name evidence="3" type="ORF">DES32_0019</name>
</gene>
<evidence type="ECO:0000313" key="4">
    <source>
        <dbReference type="Proteomes" id="UP000256900"/>
    </source>
</evidence>
<comment type="caution">
    <text evidence="3">The sequence shown here is derived from an EMBL/GenBank/DDBJ whole genome shotgun (WGS) entry which is preliminary data.</text>
</comment>
<dbReference type="NCBIfam" id="TIGR01845">
    <property type="entry name" value="outer_NodT"/>
    <property type="match status" value="1"/>
</dbReference>
<sequence>MSLPSLHSLPRTGARLRAIVCIIAGVSLNACTMGPDYVRPAAPITPKFKEAKKGWKIVDPRDALDRGEWWSVYRDPRLSSLLGQVEISNQTVKEALESYHNAVALIREAQANYFPTVTNSYSATYQHEGSANLTGSAIAARSETFTTYNPVANMTWDIDVWGRIRRQVESQAAAAQVSAADLQNAKLSEQAALATAYFDLRAADSLKALLDRTIVAYKKTLTITQNQYKVGVVSKADVITAETQVLQTEAQAINVGVERAQYEHSIAVLIGRPPADLSLGPAELAKYPPRIPITVPSQLLERRPDIAAAERQLQQENALIGVAVANFYPDINLTGAFGFAGTTPLPVSAAAEAWSIAGSATQTIFDGGLLAADLAAARATYAQNVAGYRQTVLTAFEQVEDELAALRILAKEAAKEAQAVDAAKQAVQIYLNQYQAGTVSFTTVVTAEATQLVDEENLLTTRQNLFIASVALIEALGGGWDASLLPSFDRLSKVPTLTPPL</sequence>
<organism evidence="3 4">
    <name type="scientific">Methylovirgula ligni</name>
    <dbReference type="NCBI Taxonomy" id="569860"/>
    <lineage>
        <taxon>Bacteria</taxon>
        <taxon>Pseudomonadati</taxon>
        <taxon>Pseudomonadota</taxon>
        <taxon>Alphaproteobacteria</taxon>
        <taxon>Hyphomicrobiales</taxon>
        <taxon>Beijerinckiaceae</taxon>
        <taxon>Methylovirgula</taxon>
    </lineage>
</organism>
<keyword evidence="2" id="KW-0472">Membrane</keyword>
<keyword evidence="2 3" id="KW-0449">Lipoprotein</keyword>
<keyword evidence="2" id="KW-0812">Transmembrane</keyword>
<dbReference type="GO" id="GO:0015562">
    <property type="term" value="F:efflux transmembrane transporter activity"/>
    <property type="evidence" value="ECO:0007669"/>
    <property type="project" value="InterPro"/>
</dbReference>
<dbReference type="Gene3D" id="1.20.1600.10">
    <property type="entry name" value="Outer membrane efflux proteins (OEP)"/>
    <property type="match status" value="1"/>
</dbReference>
<keyword evidence="2" id="KW-1134">Transmembrane beta strand</keyword>
<dbReference type="EMBL" id="QUMO01000001">
    <property type="protein sequence ID" value="REF88811.1"/>
    <property type="molecule type" value="Genomic_DNA"/>
</dbReference>
<accession>A0A3D9Z161</accession>
<dbReference type="Pfam" id="PF02321">
    <property type="entry name" value="OEP"/>
    <property type="match status" value="2"/>
</dbReference>
<dbReference type="PANTHER" id="PTHR30203:SF33">
    <property type="entry name" value="BLR4455 PROTEIN"/>
    <property type="match status" value="1"/>
</dbReference>
<evidence type="ECO:0000313" key="3">
    <source>
        <dbReference type="EMBL" id="REF88811.1"/>
    </source>
</evidence>
<comment type="similarity">
    <text evidence="1 2">Belongs to the outer membrane factor (OMF) (TC 1.B.17) family.</text>
</comment>
<dbReference type="SUPFAM" id="SSF56954">
    <property type="entry name" value="Outer membrane efflux proteins (OEP)"/>
    <property type="match status" value="1"/>
</dbReference>
<name>A0A3D9Z161_9HYPH</name>
<comment type="subcellular location">
    <subcellularLocation>
        <location evidence="2">Cell membrane</location>
        <topology evidence="2">Lipid-anchor</topology>
    </subcellularLocation>
</comment>